<evidence type="ECO:0000259" key="2">
    <source>
        <dbReference type="Pfam" id="PF01168"/>
    </source>
</evidence>
<protein>
    <recommendedName>
        <fullName evidence="2">Alanine racemase N-terminal domain-containing protein</fullName>
    </recommendedName>
</protein>
<dbReference type="CDD" id="cd00635">
    <property type="entry name" value="PLPDE_III_YBL036c_like"/>
    <property type="match status" value="1"/>
</dbReference>
<dbReference type="HAMAP" id="MF_02087">
    <property type="entry name" value="PLP_homeostasis"/>
    <property type="match status" value="1"/>
</dbReference>
<proteinExistence type="inferred from homology"/>
<dbReference type="InterPro" id="IPR029066">
    <property type="entry name" value="PLP-binding_barrel"/>
</dbReference>
<dbReference type="GO" id="GO:0030170">
    <property type="term" value="F:pyridoxal phosphate binding"/>
    <property type="evidence" value="ECO:0007669"/>
    <property type="project" value="InterPro"/>
</dbReference>
<feature type="domain" description="Alanine racemase N-terminal" evidence="2">
    <location>
        <begin position="11"/>
        <end position="219"/>
    </location>
</feature>
<dbReference type="PIRSF" id="PIRSF004848">
    <property type="entry name" value="YBL036c_PLPDEIII"/>
    <property type="match status" value="1"/>
</dbReference>
<accession>A0A094Q7W4</accession>
<dbReference type="Gene3D" id="3.20.20.10">
    <property type="entry name" value="Alanine racemase"/>
    <property type="match status" value="1"/>
</dbReference>
<sequence length="223" mass="24057">MSTRHAEIAENLAEVKERIKRAANLANRNPGEIELIVVTKTFPVSDVEILRDLGESNFGENRDQEAGPKAEAVSATWHFQGQIQSNKIKSIAQWADVIHSISAAKEILKFAQSPRKHQIFLQVSLDGKEGRGGAQPDELAALAELVNESNNLELMGLMAVGPLGVDPDHAFSDLAQINQGFSANFPNAKYLSAGMSGDFESAIIHGATHIRVGSSILGSRSPH</sequence>
<dbReference type="PANTHER" id="PTHR10146:SF14">
    <property type="entry name" value="PYRIDOXAL PHOSPHATE HOMEOSTASIS PROTEIN"/>
    <property type="match status" value="1"/>
</dbReference>
<reference evidence="3" key="1">
    <citation type="submission" date="2014-05" db="EMBL/GenBank/DDBJ databases">
        <title>Key roles for freshwater Actinobacteria revealed by deep metagenomic sequencing.</title>
        <authorList>
            <person name="Ghai R."/>
            <person name="Mizuno C.M."/>
            <person name="Picazo A."/>
            <person name="Camacho A."/>
            <person name="Rodriguez-Valera F."/>
        </authorList>
    </citation>
    <scope>NUCLEOTIDE SEQUENCE</scope>
</reference>
<dbReference type="Pfam" id="PF01168">
    <property type="entry name" value="Ala_racemase_N"/>
    <property type="match status" value="1"/>
</dbReference>
<comment type="caution">
    <text evidence="3">The sequence shown here is derived from an EMBL/GenBank/DDBJ whole genome shotgun (WGS) entry which is preliminary data.</text>
</comment>
<dbReference type="NCBIfam" id="TIGR00044">
    <property type="entry name" value="YggS family pyridoxal phosphate-dependent enzyme"/>
    <property type="match status" value="1"/>
</dbReference>
<dbReference type="EMBL" id="JNSK01000012">
    <property type="protein sequence ID" value="KGA19447.1"/>
    <property type="molecule type" value="Genomic_DNA"/>
</dbReference>
<name>A0A094Q7W4_9ZZZZ</name>
<evidence type="ECO:0000313" key="3">
    <source>
        <dbReference type="EMBL" id="KGA19447.1"/>
    </source>
</evidence>
<organism evidence="3">
    <name type="scientific">freshwater metagenome</name>
    <dbReference type="NCBI Taxonomy" id="449393"/>
    <lineage>
        <taxon>unclassified sequences</taxon>
        <taxon>metagenomes</taxon>
        <taxon>ecological metagenomes</taxon>
    </lineage>
</organism>
<keyword evidence="1" id="KW-0663">Pyridoxal phosphate</keyword>
<dbReference type="InterPro" id="IPR001608">
    <property type="entry name" value="Ala_racemase_N"/>
</dbReference>
<evidence type="ECO:0000256" key="1">
    <source>
        <dbReference type="ARBA" id="ARBA00022898"/>
    </source>
</evidence>
<dbReference type="PANTHER" id="PTHR10146">
    <property type="entry name" value="PROLINE SYNTHETASE CO-TRANSCRIBED BACTERIAL HOMOLOG PROTEIN"/>
    <property type="match status" value="1"/>
</dbReference>
<dbReference type="AlphaFoldDB" id="A0A094Q7W4"/>
<dbReference type="InterPro" id="IPR011078">
    <property type="entry name" value="PyrdxlP_homeostasis"/>
</dbReference>
<dbReference type="SUPFAM" id="SSF51419">
    <property type="entry name" value="PLP-binding barrel"/>
    <property type="match status" value="1"/>
</dbReference>
<gene>
    <name evidence="3" type="ORF">GM50_5445</name>
</gene>